<evidence type="ECO:0000256" key="1">
    <source>
        <dbReference type="SAM" id="MobiDB-lite"/>
    </source>
</evidence>
<feature type="region of interest" description="Disordered" evidence="1">
    <location>
        <begin position="115"/>
        <end position="149"/>
    </location>
</feature>
<feature type="compositionally biased region" description="Basic and acidic residues" evidence="1">
    <location>
        <begin position="115"/>
        <end position="124"/>
    </location>
</feature>
<dbReference type="EMBL" id="FN656445">
    <property type="protein sequence ID" value="CBY41444.1"/>
    <property type="molecule type" value="Genomic_DNA"/>
</dbReference>
<feature type="non-terminal residue" evidence="2">
    <location>
        <position position="588"/>
    </location>
</feature>
<evidence type="ECO:0000313" key="2">
    <source>
        <dbReference type="EMBL" id="CBY41444.1"/>
    </source>
</evidence>
<dbReference type="PANTHER" id="PTHR40240:SF1">
    <property type="entry name" value="PLEXUS, ISOFORM A"/>
    <property type="match status" value="1"/>
</dbReference>
<sequence>MSIYGDDVVLCFICGGKTQPDVNLVLYSRKRKDENPYYPFLEVHDPAPGAEPMADDGSIQGCIVCFSFLQQQWLHFDKTRTSVNKRLYWLKRPPGCEIRQPVNIIELEEILSEQAREDEFHSGSEEEPSPSPAPVRREKSVSPPARDTTPRETVCFLCSIPTQKSHMQRIALEKNSETMKTIPETPVFSVLARRKPPKGAVLDIPHTTHVCQNCFTDLCRKYPPEEQIQEVDEITKAAQKKTNFKCYLCKCRIQTAPKVLYAKHVHKGEPFYPFLSSLSNFGKVRKLKVIINKLLDTKEIMKPSVYGYTYSCQHCHDELYKQWCVYEKERLPQSKRKYEKQIEALFESAEAEESDRPSMVVTNDCCAVKMETDKFVECYICARPLTDKFKVNTHPLPNDENQPFFPAIANIIPATRTQQLNQHSSGGAAFVCKICDKNLKHQWQQYEQGRLPNLNRWLRPYNVQEISCGQCGSTVPSANTVEASTNGRTLLDSAIIYDNLVSIYYSTGNGFSPDVLSQLASAQMSQLSQLGLPPLYPLIPQLLSAYQNPANLVGLSHAQLTAAALSQQMATSQFVGQKRPKEEPCLIP</sequence>
<protein>
    <submittedName>
        <fullName evidence="2">Uncharacterized protein</fullName>
    </submittedName>
</protein>
<dbReference type="PANTHER" id="PTHR40240">
    <property type="entry name" value="PLEXUS, ISOFORM A"/>
    <property type="match status" value="1"/>
</dbReference>
<accession>E4Z166</accession>
<organism evidence="2">
    <name type="scientific">Oikopleura dioica</name>
    <name type="common">Tunicate</name>
    <dbReference type="NCBI Taxonomy" id="34765"/>
    <lineage>
        <taxon>Eukaryota</taxon>
        <taxon>Metazoa</taxon>
        <taxon>Chordata</taxon>
        <taxon>Tunicata</taxon>
        <taxon>Appendicularia</taxon>
        <taxon>Copelata</taxon>
        <taxon>Oikopleuridae</taxon>
        <taxon>Oikopleura</taxon>
    </lineage>
</organism>
<dbReference type="Proteomes" id="UP000011014">
    <property type="component" value="Unassembled WGS sequence"/>
</dbReference>
<dbReference type="AlphaFoldDB" id="E4Z166"/>
<proteinExistence type="predicted"/>
<name>E4Z166_OIKDI</name>
<gene>
    <name evidence="2" type="ORF">GSOID_T00023519001</name>
</gene>
<reference evidence="2" key="1">
    <citation type="journal article" date="2010" name="Science">
        <title>Plasticity of animal genome architecture unmasked by rapid evolution of a pelagic tunicate.</title>
        <authorList>
            <person name="Denoeud F."/>
            <person name="Henriet S."/>
            <person name="Mungpakdee S."/>
            <person name="Aury J.M."/>
            <person name="Da Silva C."/>
            <person name="Brinkmann H."/>
            <person name="Mikhaleva J."/>
            <person name="Olsen L.C."/>
            <person name="Jubin C."/>
            <person name="Canestro C."/>
            <person name="Bouquet J.M."/>
            <person name="Danks G."/>
            <person name="Poulain J."/>
            <person name="Campsteijn C."/>
            <person name="Adamski M."/>
            <person name="Cross I."/>
            <person name="Yadetie F."/>
            <person name="Muffato M."/>
            <person name="Louis A."/>
            <person name="Butcher S."/>
            <person name="Tsagkogeorga G."/>
            <person name="Konrad A."/>
            <person name="Singh S."/>
            <person name="Jensen M.F."/>
            <person name="Cong E.H."/>
            <person name="Eikeseth-Otteraa H."/>
            <person name="Noel B."/>
            <person name="Anthouard V."/>
            <person name="Porcel B.M."/>
            <person name="Kachouri-Lafond R."/>
            <person name="Nishino A."/>
            <person name="Ugolini M."/>
            <person name="Chourrout P."/>
            <person name="Nishida H."/>
            <person name="Aasland R."/>
            <person name="Huzurbazar S."/>
            <person name="Westhof E."/>
            <person name="Delsuc F."/>
            <person name="Lehrach H."/>
            <person name="Reinhardt R."/>
            <person name="Weissenbach J."/>
            <person name="Roy S.W."/>
            <person name="Artiguenave F."/>
            <person name="Postlethwait J.H."/>
            <person name="Manak J.R."/>
            <person name="Thompson E.M."/>
            <person name="Jaillon O."/>
            <person name="Du Pasquier L."/>
            <person name="Boudinot P."/>
            <person name="Liberles D.A."/>
            <person name="Volff J.N."/>
            <person name="Philippe H."/>
            <person name="Lenhard B."/>
            <person name="Roest Crollius H."/>
            <person name="Wincker P."/>
            <person name="Chourrout D."/>
        </authorList>
    </citation>
    <scope>NUCLEOTIDE SEQUENCE [LARGE SCALE GENOMIC DNA]</scope>
</reference>